<dbReference type="PRINTS" id="PR00111">
    <property type="entry name" value="ABHYDROLASE"/>
</dbReference>
<feature type="domain" description="AB hydrolase-1" evidence="1">
    <location>
        <begin position="45"/>
        <end position="281"/>
    </location>
</feature>
<evidence type="ECO:0000313" key="2">
    <source>
        <dbReference type="EMBL" id="MBI1684077.1"/>
    </source>
</evidence>
<dbReference type="Proteomes" id="UP000639859">
    <property type="component" value="Unassembled WGS sequence"/>
</dbReference>
<dbReference type="InterPro" id="IPR029058">
    <property type="entry name" value="AB_hydrolase_fold"/>
</dbReference>
<dbReference type="SUPFAM" id="SSF53474">
    <property type="entry name" value="alpha/beta-Hydrolases"/>
    <property type="match status" value="1"/>
</dbReference>
<keyword evidence="3" id="KW-1185">Reference proteome</keyword>
<dbReference type="PANTHER" id="PTHR43798:SF33">
    <property type="entry name" value="HYDROLASE, PUTATIVE (AFU_ORTHOLOGUE AFUA_2G14860)-RELATED"/>
    <property type="match status" value="1"/>
</dbReference>
<dbReference type="InterPro" id="IPR000073">
    <property type="entry name" value="AB_hydrolase_1"/>
</dbReference>
<name>A0ABS0SWR7_9CAUL</name>
<evidence type="ECO:0000313" key="3">
    <source>
        <dbReference type="Proteomes" id="UP000639859"/>
    </source>
</evidence>
<dbReference type="PANTHER" id="PTHR43798">
    <property type="entry name" value="MONOACYLGLYCEROL LIPASE"/>
    <property type="match status" value="1"/>
</dbReference>
<dbReference type="Pfam" id="PF00561">
    <property type="entry name" value="Abhydrolase_1"/>
    <property type="match status" value="1"/>
</dbReference>
<gene>
    <name evidence="2" type="ORF">I4Q42_10395</name>
</gene>
<keyword evidence="2" id="KW-0378">Hydrolase</keyword>
<reference evidence="2 3" key="1">
    <citation type="submission" date="2020-11" db="EMBL/GenBank/DDBJ databases">
        <title>genome sequence of strain KACC 18849.</title>
        <authorList>
            <person name="Gao J."/>
            <person name="Zhang X."/>
        </authorList>
    </citation>
    <scope>NUCLEOTIDE SEQUENCE [LARGE SCALE GENOMIC DNA]</scope>
    <source>
        <strain evidence="2 3">KACC 18849</strain>
    </source>
</reference>
<accession>A0ABS0SWR7</accession>
<comment type="caution">
    <text evidence="2">The sequence shown here is derived from an EMBL/GenBank/DDBJ whole genome shotgun (WGS) entry which is preliminary data.</text>
</comment>
<evidence type="ECO:0000259" key="1">
    <source>
        <dbReference type="Pfam" id="PF00561"/>
    </source>
</evidence>
<dbReference type="EMBL" id="JADWOX010000006">
    <property type="protein sequence ID" value="MBI1684077.1"/>
    <property type="molecule type" value="Genomic_DNA"/>
</dbReference>
<dbReference type="Gene3D" id="3.40.50.1820">
    <property type="entry name" value="alpha/beta hydrolase"/>
    <property type="match status" value="1"/>
</dbReference>
<protein>
    <submittedName>
        <fullName evidence="2">Alpha/beta hydrolase</fullName>
    </submittedName>
</protein>
<proteinExistence type="predicted"/>
<sequence>MTPQAAAVGVAGGLLSRHGRPYARRFVEVDGGPIAYVELGGGERVVVLVHGVLTAADDMLLALAHALVDCRIIAFDRPGFGQSPRRTAADSGVLRQARRLTQALDRLDVASAVLVGHSFGGPVALAMAMAAPDRVAGLVLLAPLVMPEPRLEQLVFGPRGLPVLGGWISGWSHQAVDKALLPLLWRAMFLPQSMPARVEDAFPFSWAGDPGATRRVGEDSLSVGPDLLALLARAPMLQTRLHVLGGSADLVVNNLLHGQMLAALAPNGQFSLVTGVGHMIHHARPGAVAAAIEAYTAP</sequence>
<organism evidence="2 3">
    <name type="scientific">Caulobacter hibisci</name>
    <dbReference type="NCBI Taxonomy" id="2035993"/>
    <lineage>
        <taxon>Bacteria</taxon>
        <taxon>Pseudomonadati</taxon>
        <taxon>Pseudomonadota</taxon>
        <taxon>Alphaproteobacteria</taxon>
        <taxon>Caulobacterales</taxon>
        <taxon>Caulobacteraceae</taxon>
        <taxon>Caulobacter</taxon>
    </lineage>
</organism>
<dbReference type="GO" id="GO:0016787">
    <property type="term" value="F:hydrolase activity"/>
    <property type="evidence" value="ECO:0007669"/>
    <property type="project" value="UniProtKB-KW"/>
</dbReference>
<dbReference type="PRINTS" id="PR00412">
    <property type="entry name" value="EPOXHYDRLASE"/>
</dbReference>
<dbReference type="InterPro" id="IPR000639">
    <property type="entry name" value="Epox_hydrolase-like"/>
</dbReference>
<dbReference type="InterPro" id="IPR050266">
    <property type="entry name" value="AB_hydrolase_sf"/>
</dbReference>
<dbReference type="RefSeq" id="WP_198576005.1">
    <property type="nucleotide sequence ID" value="NZ_JADWOX010000006.1"/>
</dbReference>